<dbReference type="Gene3D" id="2.70.98.10">
    <property type="match status" value="1"/>
</dbReference>
<comment type="catalytic activity">
    <reaction evidence="1 9">
        <text>Hydrolysis of terminal non-reducing beta-D-galactose residues in beta-D-galactosides.</text>
        <dbReference type="EC" id="3.2.1.23"/>
    </reaction>
</comment>
<dbReference type="Pfam" id="PF02836">
    <property type="entry name" value="Glyco_hydro_2_C"/>
    <property type="match status" value="1"/>
</dbReference>
<reference evidence="12 13" key="1">
    <citation type="submission" date="2020-07" db="EMBL/GenBank/DDBJ databases">
        <authorList>
            <person name="Feng X."/>
        </authorList>
    </citation>
    <scope>NUCLEOTIDE SEQUENCE [LARGE SCALE GENOMIC DNA]</scope>
    <source>
        <strain evidence="12 13">JCM23202</strain>
    </source>
</reference>
<evidence type="ECO:0000256" key="7">
    <source>
        <dbReference type="ARBA" id="ARBA00023295"/>
    </source>
</evidence>
<keyword evidence="13" id="KW-1185">Reference proteome</keyword>
<evidence type="ECO:0000256" key="2">
    <source>
        <dbReference type="ARBA" id="ARBA00001959"/>
    </source>
</evidence>
<dbReference type="PRINTS" id="PR00132">
    <property type="entry name" value="GLHYDRLASE2"/>
</dbReference>
<dbReference type="SUPFAM" id="SSF51445">
    <property type="entry name" value="(Trans)glycosidases"/>
    <property type="match status" value="1"/>
</dbReference>
<protein>
    <recommendedName>
        <fullName evidence="5 9">Beta-galactosidase</fullName>
        <ecNumber evidence="4 9">3.2.1.23</ecNumber>
    </recommendedName>
    <alternativeName>
        <fullName evidence="8 9">Lactase</fullName>
    </alternativeName>
</protein>
<dbReference type="InterPro" id="IPR006103">
    <property type="entry name" value="Glyco_hydro_2_cat"/>
</dbReference>
<accession>A0A7X1B467</accession>
<dbReference type="InterPro" id="IPR013783">
    <property type="entry name" value="Ig-like_fold"/>
</dbReference>
<dbReference type="Pfam" id="PF16353">
    <property type="entry name" value="LacZ_4"/>
    <property type="match status" value="1"/>
</dbReference>
<dbReference type="SUPFAM" id="SSF49785">
    <property type="entry name" value="Galactose-binding domain-like"/>
    <property type="match status" value="1"/>
</dbReference>
<keyword evidence="10" id="KW-0732">Signal</keyword>
<dbReference type="PANTHER" id="PTHR46323:SF2">
    <property type="entry name" value="BETA-GALACTOSIDASE"/>
    <property type="match status" value="1"/>
</dbReference>
<dbReference type="SUPFAM" id="SSF49303">
    <property type="entry name" value="beta-Galactosidase/glucuronidase domain"/>
    <property type="match status" value="2"/>
</dbReference>
<dbReference type="InterPro" id="IPR006101">
    <property type="entry name" value="Glyco_hydro_2"/>
</dbReference>
<dbReference type="InterPro" id="IPR050347">
    <property type="entry name" value="Bact_Beta-galactosidase"/>
</dbReference>
<dbReference type="Gene3D" id="2.60.120.260">
    <property type="entry name" value="Galactose-binding domain-like"/>
    <property type="match status" value="1"/>
</dbReference>
<evidence type="ECO:0000256" key="3">
    <source>
        <dbReference type="ARBA" id="ARBA00007401"/>
    </source>
</evidence>
<evidence type="ECO:0000313" key="13">
    <source>
        <dbReference type="Proteomes" id="UP000526501"/>
    </source>
</evidence>
<dbReference type="AlphaFoldDB" id="A0A7X1B467"/>
<evidence type="ECO:0000256" key="8">
    <source>
        <dbReference type="ARBA" id="ARBA00032230"/>
    </source>
</evidence>
<dbReference type="GO" id="GO:0004565">
    <property type="term" value="F:beta-galactosidase activity"/>
    <property type="evidence" value="ECO:0007669"/>
    <property type="project" value="UniProtKB-EC"/>
</dbReference>
<dbReference type="InterPro" id="IPR011013">
    <property type="entry name" value="Gal_mutarotase_sf_dom"/>
</dbReference>
<dbReference type="InterPro" id="IPR004199">
    <property type="entry name" value="B-gal_small/dom_5"/>
</dbReference>
<dbReference type="EC" id="3.2.1.23" evidence="4 9"/>
<dbReference type="InterPro" id="IPR006102">
    <property type="entry name" value="Ig-like_GH2"/>
</dbReference>
<dbReference type="RefSeq" id="WP_185659123.1">
    <property type="nucleotide sequence ID" value="NZ_CAWPOO010000006.1"/>
</dbReference>
<comment type="cofactor">
    <cofactor evidence="2">
        <name>Na(+)</name>
        <dbReference type="ChEBI" id="CHEBI:29101"/>
    </cofactor>
</comment>
<dbReference type="InterPro" id="IPR036156">
    <property type="entry name" value="Beta-gal/glucu_dom_sf"/>
</dbReference>
<dbReference type="InterPro" id="IPR006104">
    <property type="entry name" value="Glyco_hydro_2_N"/>
</dbReference>
<dbReference type="EMBL" id="JACHVC010000006">
    <property type="protein sequence ID" value="MBC2605237.1"/>
    <property type="molecule type" value="Genomic_DNA"/>
</dbReference>
<feature type="signal peptide" evidence="10">
    <location>
        <begin position="1"/>
        <end position="26"/>
    </location>
</feature>
<evidence type="ECO:0000256" key="6">
    <source>
        <dbReference type="ARBA" id="ARBA00022801"/>
    </source>
</evidence>
<evidence type="ECO:0000256" key="10">
    <source>
        <dbReference type="SAM" id="SignalP"/>
    </source>
</evidence>
<dbReference type="GO" id="GO:0005990">
    <property type="term" value="P:lactose catabolic process"/>
    <property type="evidence" value="ECO:0007669"/>
    <property type="project" value="TreeGrafter"/>
</dbReference>
<dbReference type="InterPro" id="IPR008979">
    <property type="entry name" value="Galactose-bd-like_sf"/>
</dbReference>
<feature type="chain" id="PRO_5031562674" description="Beta-galactosidase" evidence="10">
    <location>
        <begin position="27"/>
        <end position="1125"/>
    </location>
</feature>
<dbReference type="Pfam" id="PF02929">
    <property type="entry name" value="Bgal_small_N"/>
    <property type="match status" value="1"/>
</dbReference>
<dbReference type="Pfam" id="PF02837">
    <property type="entry name" value="Glyco_hydro_2_N"/>
    <property type="match status" value="1"/>
</dbReference>
<evidence type="ECO:0000256" key="5">
    <source>
        <dbReference type="ARBA" id="ARBA00013303"/>
    </source>
</evidence>
<gene>
    <name evidence="12" type="ORF">H5P27_04190</name>
</gene>
<evidence type="ECO:0000256" key="9">
    <source>
        <dbReference type="RuleBase" id="RU361154"/>
    </source>
</evidence>
<dbReference type="InterPro" id="IPR032312">
    <property type="entry name" value="LacZ_4"/>
</dbReference>
<keyword evidence="6 9" id="KW-0378">Hydrolase</keyword>
<dbReference type="GO" id="GO:0030246">
    <property type="term" value="F:carbohydrate binding"/>
    <property type="evidence" value="ECO:0007669"/>
    <property type="project" value="InterPro"/>
</dbReference>
<dbReference type="SMART" id="SM01038">
    <property type="entry name" value="Bgal_small_N"/>
    <property type="match status" value="1"/>
</dbReference>
<comment type="caution">
    <text evidence="12">The sequence shown here is derived from an EMBL/GenBank/DDBJ whole genome shotgun (WGS) entry which is preliminary data.</text>
</comment>
<dbReference type="InterPro" id="IPR014718">
    <property type="entry name" value="GH-type_carb-bd"/>
</dbReference>
<evidence type="ECO:0000256" key="4">
    <source>
        <dbReference type="ARBA" id="ARBA00012756"/>
    </source>
</evidence>
<dbReference type="Gene3D" id="2.60.40.10">
    <property type="entry name" value="Immunoglobulins"/>
    <property type="match status" value="2"/>
</dbReference>
<dbReference type="InterPro" id="IPR023230">
    <property type="entry name" value="Glyco_hydro_2_CS"/>
</dbReference>
<dbReference type="SUPFAM" id="SSF74650">
    <property type="entry name" value="Galactose mutarotase-like"/>
    <property type="match status" value="1"/>
</dbReference>
<feature type="domain" description="Beta galactosidase small chain/" evidence="11">
    <location>
        <begin position="832"/>
        <end position="1108"/>
    </location>
</feature>
<keyword evidence="7 9" id="KW-0326">Glycosidase</keyword>
<evidence type="ECO:0000313" key="12">
    <source>
        <dbReference type="EMBL" id="MBC2605237.1"/>
    </source>
</evidence>
<evidence type="ECO:0000256" key="1">
    <source>
        <dbReference type="ARBA" id="ARBA00001412"/>
    </source>
</evidence>
<evidence type="ECO:0000259" key="11">
    <source>
        <dbReference type="SMART" id="SM01038"/>
    </source>
</evidence>
<dbReference type="PROSITE" id="PS00719">
    <property type="entry name" value="GLYCOSYL_HYDROL_F2_1"/>
    <property type="match status" value="1"/>
</dbReference>
<dbReference type="GO" id="GO:0009341">
    <property type="term" value="C:beta-galactosidase complex"/>
    <property type="evidence" value="ECO:0007669"/>
    <property type="project" value="InterPro"/>
</dbReference>
<proteinExistence type="inferred from homology"/>
<name>A0A7X1B467_9BACT</name>
<sequence>MSFEKLSWVWRLLASSLLPFAGLSFAAGSQPDWENQHVIQINREPARAHFFNYESAEAALAGDRESSHRFQSLNGTWKFNWVKRPELRPVDFYQTDFDDSAWGDLEVPAVWEVNGYGTPIYVSAGYPHRIDPPRVTSEPKEDWTAYDERNPVGSYRRSFEVPKGWKNQRVFLHFAGVQSAFYVWINGEKVGYSQGSMTPAEFDVTDYVRSGNNQIAVEVYKWSDASYLEDQDMWRFGGIQREVYLYATPQARISDFGIRTELDENYQDALLAIEPELAAPQSESLEGWTVEAELFDEEGQRVFESPLSHDAKEILNRGYKAGVLVERNPQRGRRLFGWLKATIKNPKKWTAETPNLYRLTLSLKDPSGQVIDATSSDIGFREVEIREGQFWVNGQAVRLRGVNRHEHDPELGREMTMELMVQDLELMKRANVNAVRTAHYPNDPRWYELCDRYGMYVMDEANIETHGLRGYLASQPDWQAAFLDRAVRMAERDKNFPSIVFWSMGNESGYGPNFAAVSAWLREFDPTRPIHYEGAQRDLATWDTSYSMEDRAHDPNTVDVISRFYPRVEEAYLNPGLPEDSKDERAENARWERLLEIARDDSDDRPVLTSEYAHSMGNALGNLKEYWDEIYSHPRMLGGFIWDWVDQGLYKIDESGVRYIAYGGDFGDKPNLKAFCLNGIIFADRSLNPKYWQLKKIYQPVAIEAVELNPSGPRLKVTNRHHHVNLDTLELSWQMIHDGIVEAEGVLPALDLPAGDATEIQLPIGDQLSVSSVGDYWLKVSFKTKESTLWAEAGHEVAWEQFALETNKEAIPAIRTEKLDTLEVIEDSGFWLINGKAFQAKLSKQTGSLSSLRYAGEEMLAENEQPNLQAYRAYTDNDKGFGKWLAKDWSNAGLDQIERELVSIALERKSKREAVFMAHTRGVAEAGTIEHVSEWTFRGDGSIDVKSRFECDESLPYLPRIGVRLFFDRRLESFSWYGHGPFENYVDRKDSTPVKVWESTVSDQYVPYPRPQETGNKEGVRWLALREGSEGAGVLVVAKGETLSASALHYAEEDLSAAKHTNELVERDDIVLSLDVAQCGLGNSSCGPSVLEKYALPSGNYEMEFSIRPLDAEENAAELSRVRYE</sequence>
<organism evidence="12 13">
    <name type="scientific">Pelagicoccus albus</name>
    <dbReference type="NCBI Taxonomy" id="415222"/>
    <lineage>
        <taxon>Bacteria</taxon>
        <taxon>Pseudomonadati</taxon>
        <taxon>Verrucomicrobiota</taxon>
        <taxon>Opitutia</taxon>
        <taxon>Puniceicoccales</taxon>
        <taxon>Pelagicoccaceae</taxon>
        <taxon>Pelagicoccus</taxon>
    </lineage>
</organism>
<dbReference type="FunFam" id="3.20.20.80:FF:000018">
    <property type="entry name" value="Beta-galactosidase"/>
    <property type="match status" value="1"/>
</dbReference>
<dbReference type="Proteomes" id="UP000526501">
    <property type="component" value="Unassembled WGS sequence"/>
</dbReference>
<comment type="similarity">
    <text evidence="3 9">Belongs to the glycosyl hydrolase 2 family.</text>
</comment>
<dbReference type="PANTHER" id="PTHR46323">
    <property type="entry name" value="BETA-GALACTOSIDASE"/>
    <property type="match status" value="1"/>
</dbReference>
<dbReference type="InterPro" id="IPR017853">
    <property type="entry name" value="GH"/>
</dbReference>
<dbReference type="Gene3D" id="3.20.20.80">
    <property type="entry name" value="Glycosidases"/>
    <property type="match status" value="1"/>
</dbReference>
<dbReference type="Pfam" id="PF00703">
    <property type="entry name" value="Glyco_hydro_2"/>
    <property type="match status" value="1"/>
</dbReference>